<keyword evidence="3" id="KW-1185">Reference proteome</keyword>
<dbReference type="KEGG" id="cni:Calni_1195"/>
<dbReference type="eggNOG" id="ENOG50302XA">
    <property type="taxonomic scope" value="Bacteria"/>
</dbReference>
<dbReference type="OrthoDB" id="9815375at2"/>
<name>E4TIX1_CALNY</name>
<dbReference type="HOGENOM" id="CLU_172377_0_0_0"/>
<feature type="compositionally biased region" description="Low complexity" evidence="1">
    <location>
        <begin position="25"/>
        <end position="40"/>
    </location>
</feature>
<gene>
    <name evidence="2" type="ordered locus">Calni_1195</name>
</gene>
<protein>
    <submittedName>
        <fullName evidence="2">Uncharacterized protein</fullName>
    </submittedName>
</protein>
<organism evidence="2 3">
    <name type="scientific">Calditerrivibrio nitroreducens (strain DSM 19672 / NBRC 101217 / Yu37-1)</name>
    <dbReference type="NCBI Taxonomy" id="768670"/>
    <lineage>
        <taxon>Bacteria</taxon>
        <taxon>Pseudomonadati</taxon>
        <taxon>Deferribacterota</taxon>
        <taxon>Deferribacteres</taxon>
        <taxon>Deferribacterales</taxon>
        <taxon>Calditerrivibrionaceae</taxon>
    </lineage>
</organism>
<dbReference type="AlphaFoldDB" id="E4TIX1"/>
<evidence type="ECO:0000313" key="2">
    <source>
        <dbReference type="EMBL" id="ADR19103.1"/>
    </source>
</evidence>
<dbReference type="Proteomes" id="UP000007039">
    <property type="component" value="Chromosome"/>
</dbReference>
<proteinExistence type="predicted"/>
<reference key="1">
    <citation type="submission" date="2010-11" db="EMBL/GenBank/DDBJ databases">
        <title>The complete genome of chromosome of Calditerrivibrio nitroreducens DSM 19672.</title>
        <authorList>
            <consortium name="US DOE Joint Genome Institute (JGI-PGF)"/>
            <person name="Lucas S."/>
            <person name="Copeland A."/>
            <person name="Lapidus A."/>
            <person name="Bruce D."/>
            <person name="Goodwin L."/>
            <person name="Pitluck S."/>
            <person name="Kyrpides N."/>
            <person name="Mavromatis K."/>
            <person name="Ivanova N."/>
            <person name="Mikhailova N."/>
            <person name="Zeytun A."/>
            <person name="Brettin T."/>
            <person name="Detter J.C."/>
            <person name="Tapia R."/>
            <person name="Han C."/>
            <person name="Land M."/>
            <person name="Hauser L."/>
            <person name="Markowitz V."/>
            <person name="Cheng J.-F."/>
            <person name="Hugenholtz P."/>
            <person name="Woyke T."/>
            <person name="Wu D."/>
            <person name="Spring S."/>
            <person name="Schroeder M."/>
            <person name="Brambilla E."/>
            <person name="Klenk H.-P."/>
            <person name="Eisen J.A."/>
        </authorList>
    </citation>
    <scope>NUCLEOTIDE SEQUENCE [LARGE SCALE GENOMIC DNA]</scope>
    <source>
        <strain>DSM 19672</strain>
    </source>
</reference>
<dbReference type="RefSeq" id="WP_013451315.1">
    <property type="nucleotide sequence ID" value="NC_014758.1"/>
</dbReference>
<dbReference type="EMBL" id="CP002347">
    <property type="protein sequence ID" value="ADR19103.1"/>
    <property type="molecule type" value="Genomic_DNA"/>
</dbReference>
<accession>E4TIX1</accession>
<evidence type="ECO:0000256" key="1">
    <source>
        <dbReference type="SAM" id="MobiDB-lite"/>
    </source>
</evidence>
<feature type="region of interest" description="Disordered" evidence="1">
    <location>
        <begin position="19"/>
        <end position="43"/>
    </location>
</feature>
<evidence type="ECO:0000313" key="3">
    <source>
        <dbReference type="Proteomes" id="UP000007039"/>
    </source>
</evidence>
<reference evidence="2 3" key="2">
    <citation type="journal article" date="2011" name="Stand. Genomic Sci.">
        <title>Complete genome sequence of Calditerrivibrio nitroreducens type strain (Yu37-1).</title>
        <authorList>
            <person name="Pitluck S."/>
            <person name="Sikorski J."/>
            <person name="Zeytun A."/>
            <person name="Lapidus A."/>
            <person name="Nolan M."/>
            <person name="Lucas S."/>
            <person name="Hammon N."/>
            <person name="Deshpande S."/>
            <person name="Cheng J.F."/>
            <person name="Tapia R."/>
            <person name="Han C."/>
            <person name="Goodwin L."/>
            <person name="Liolios K."/>
            <person name="Pagani I."/>
            <person name="Ivanova N."/>
            <person name="Mavromatis K."/>
            <person name="Pati A."/>
            <person name="Chen A."/>
            <person name="Palaniappan K."/>
            <person name="Hauser L."/>
            <person name="Chang Y.J."/>
            <person name="Jeffries C.D."/>
            <person name="Detter J.C."/>
            <person name="Brambilla E."/>
            <person name="Djao O.D."/>
            <person name="Rohde M."/>
            <person name="Spring S."/>
            <person name="Goker M."/>
            <person name="Woyke T."/>
            <person name="Bristow J."/>
            <person name="Eisen J.A."/>
            <person name="Markowitz V."/>
            <person name="Hugenholtz P."/>
            <person name="Kyrpides N.C."/>
            <person name="Klenk H.P."/>
            <person name="Land M."/>
        </authorList>
    </citation>
    <scope>NUCLEOTIDE SEQUENCE [LARGE SCALE GENOMIC DNA]</scope>
    <source>
        <strain evidence="3">DSM 19672 / NBRC 101217 / Yu37-1</strain>
    </source>
</reference>
<sequence length="111" mass="12552">MVIGDGNSIISLKDRLLKLDKKSSPPKSSSTEGSSKQEGSLQKKADNTLINFLKVREENILASKSGFIRDQEEANRHIEELKRLFKGDLPKVLDAHKKADPNKVLRFYPFE</sequence>
<dbReference type="STRING" id="768670.Calni_1195"/>